<reference evidence="4 5" key="1">
    <citation type="submission" date="2011-05" db="EMBL/GenBank/DDBJ databases">
        <title>Complete sequence of chromosome of Frankia symbiont of Datisca glomerata.</title>
        <authorList>
            <consortium name="US DOE Joint Genome Institute"/>
            <person name="Lucas S."/>
            <person name="Han J."/>
            <person name="Lapidus A."/>
            <person name="Cheng J.-F."/>
            <person name="Goodwin L."/>
            <person name="Pitluck S."/>
            <person name="Peters L."/>
            <person name="Mikhailova N."/>
            <person name="Chertkov O."/>
            <person name="Teshima H."/>
            <person name="Han C."/>
            <person name="Tapia R."/>
            <person name="Land M."/>
            <person name="Hauser L."/>
            <person name="Kyrpides N."/>
            <person name="Ivanova N."/>
            <person name="Pagani I."/>
            <person name="Berry A."/>
            <person name="Pawlowski K."/>
            <person name="Persson T."/>
            <person name="Vanden Heuvel B."/>
            <person name="Benson D."/>
            <person name="Woyke T."/>
        </authorList>
    </citation>
    <scope>NUCLEOTIDE SEQUENCE [LARGE SCALE GENOMIC DNA]</scope>
    <source>
        <strain evidence="5">4085684</strain>
    </source>
</reference>
<dbReference type="InterPro" id="IPR036465">
    <property type="entry name" value="vWFA_dom_sf"/>
</dbReference>
<name>F8AVU8_9ACTN</name>
<dbReference type="RefSeq" id="WP_013872266.1">
    <property type="nucleotide sequence ID" value="NC_015656.1"/>
</dbReference>
<proteinExistence type="predicted"/>
<dbReference type="Pfam" id="PF13519">
    <property type="entry name" value="VWA_2"/>
    <property type="match status" value="1"/>
</dbReference>
<dbReference type="Proteomes" id="UP000001549">
    <property type="component" value="Chromosome"/>
</dbReference>
<gene>
    <name evidence="4" type="ordered locus">FsymDg_0771</name>
</gene>
<dbReference type="Gene3D" id="3.40.50.410">
    <property type="entry name" value="von Willebrand factor, type A domain"/>
    <property type="match status" value="1"/>
</dbReference>
<feature type="compositionally biased region" description="Gly residues" evidence="2">
    <location>
        <begin position="1"/>
        <end position="11"/>
    </location>
</feature>
<sequence>MSAPTGSGGFRYGPWDGGPDPLASPFDAAGALDEMSTHILDGRTPREALDALLRRGTNQRRGLEDLRRQVERRRREARARGRLDGTLEQVRELLDTAVGQERAALFPDPSDDARLREAELDALPADPARAVNALAGYEWRSPQARETFEKISDLLRREVLDSQFRGMKQALENATPQDIARVTEMLAALNDMLEADARGEHTDAAFERFMRSFGDFFPENPQTLDELVDSLARRAAAAAQLLAGLSPQQRQELADLMASALADLGMAAELSRLQQALRAARPDLGWGRRGRFRDTMTGDTPLGLGDATSVLEELAELDELAAALSQDYPGASLEDVDPDAVARALGRDAVDDLRTLQQIEKELERQGFLTRNAGKLELTPRAVRRIGQSALSRIFQRMDARGRGDHDSRDAGAAGEPTGTSRPWHFGDTQPIDVVRTVRNAVLRAGPGSPDGMVELDVRDFEVTETERRSSAVVCLLVDLSYSMALRGTWGVAKSTALALHTLIDTKFPQDTIHLVGFSDYARLLRPVELAGLDSEVVQGTNLQHALMLAGRLLSRHPDSEPVVLVITDGEPTAHLMRNGTPSFSWPPVPETLELTLAEVDRLTRRGATINVFMLDDEPRLVQFVDEVVRRNGGRMLSPDPGTLGRYVVRDYLRSRGGRRRAAS</sequence>
<dbReference type="STRING" id="656024.FsymDg_0771"/>
<keyword evidence="5" id="KW-1185">Reference proteome</keyword>
<dbReference type="HOGENOM" id="CLU_408088_0_0_11"/>
<feature type="compositionally biased region" description="Basic and acidic residues" evidence="2">
    <location>
        <begin position="398"/>
        <end position="410"/>
    </location>
</feature>
<protein>
    <submittedName>
        <fullName evidence="4">von Willebrand factor type A</fullName>
    </submittedName>
</protein>
<dbReference type="eggNOG" id="COG4867">
    <property type="taxonomic scope" value="Bacteria"/>
</dbReference>
<feature type="domain" description="VWFA" evidence="3">
    <location>
        <begin position="471"/>
        <end position="646"/>
    </location>
</feature>
<keyword evidence="1" id="KW-0175">Coiled coil</keyword>
<evidence type="ECO:0000313" key="4">
    <source>
        <dbReference type="EMBL" id="AEH08286.1"/>
    </source>
</evidence>
<evidence type="ECO:0000259" key="3">
    <source>
        <dbReference type="SMART" id="SM00327"/>
    </source>
</evidence>
<feature type="coiled-coil region" evidence="1">
    <location>
        <begin position="53"/>
        <end position="80"/>
    </location>
</feature>
<accession>F8AVU8</accession>
<organism evidence="4 5">
    <name type="scientific">Candidatus Protofrankia datiscae</name>
    <dbReference type="NCBI Taxonomy" id="2716812"/>
    <lineage>
        <taxon>Bacteria</taxon>
        <taxon>Bacillati</taxon>
        <taxon>Actinomycetota</taxon>
        <taxon>Actinomycetes</taxon>
        <taxon>Frankiales</taxon>
        <taxon>Frankiaceae</taxon>
        <taxon>Protofrankia</taxon>
    </lineage>
</organism>
<feature type="region of interest" description="Disordered" evidence="2">
    <location>
        <begin position="398"/>
        <end position="428"/>
    </location>
</feature>
<evidence type="ECO:0000256" key="1">
    <source>
        <dbReference type="SAM" id="Coils"/>
    </source>
</evidence>
<dbReference type="CDD" id="cd00198">
    <property type="entry name" value="vWFA"/>
    <property type="match status" value="1"/>
</dbReference>
<dbReference type="AlphaFoldDB" id="F8AVU8"/>
<evidence type="ECO:0000313" key="5">
    <source>
        <dbReference type="Proteomes" id="UP000001549"/>
    </source>
</evidence>
<feature type="region of interest" description="Disordered" evidence="2">
    <location>
        <begin position="1"/>
        <end position="25"/>
    </location>
</feature>
<dbReference type="KEGG" id="fsy:FsymDg_0771"/>
<dbReference type="EMBL" id="CP002801">
    <property type="protein sequence ID" value="AEH08286.1"/>
    <property type="molecule type" value="Genomic_DNA"/>
</dbReference>
<dbReference type="SMART" id="SM00327">
    <property type="entry name" value="VWA"/>
    <property type="match status" value="1"/>
</dbReference>
<evidence type="ECO:0000256" key="2">
    <source>
        <dbReference type="SAM" id="MobiDB-lite"/>
    </source>
</evidence>
<dbReference type="SUPFAM" id="SSF53300">
    <property type="entry name" value="vWA-like"/>
    <property type="match status" value="1"/>
</dbReference>
<dbReference type="InterPro" id="IPR002035">
    <property type="entry name" value="VWF_A"/>
</dbReference>